<evidence type="ECO:0000256" key="2">
    <source>
        <dbReference type="ARBA" id="ARBA00022499"/>
    </source>
</evidence>
<comment type="subunit">
    <text evidence="14">Homodimer. Interacts with AICDA and GADD45A.</text>
</comment>
<dbReference type="PANTHER" id="PTHR12159:SF11">
    <property type="entry name" value="G_T MISMATCH-SPECIFIC THYMINE DNA GLYCOSYLASE"/>
    <property type="match status" value="1"/>
</dbReference>
<evidence type="ECO:0000256" key="4">
    <source>
        <dbReference type="ARBA" id="ARBA00022801"/>
    </source>
</evidence>
<keyword evidence="8" id="KW-0010">Activator</keyword>
<evidence type="ECO:0000256" key="8">
    <source>
        <dbReference type="ARBA" id="ARBA00023159"/>
    </source>
</evidence>
<dbReference type="AlphaFoldDB" id="A0A3B5KR70"/>
<dbReference type="InterPro" id="IPR015637">
    <property type="entry name" value="MUG/TDG"/>
</dbReference>
<evidence type="ECO:0000256" key="16">
    <source>
        <dbReference type="ARBA" id="ARBA00071248"/>
    </source>
</evidence>
<dbReference type="GO" id="GO:0141016">
    <property type="term" value="F:G/T mismatch-specific thymine-DNA glycosylase activity"/>
    <property type="evidence" value="ECO:0007669"/>
    <property type="project" value="UniProtKB-EC"/>
</dbReference>
<evidence type="ECO:0000256" key="17">
    <source>
        <dbReference type="ARBA" id="ARBA00083221"/>
    </source>
</evidence>
<evidence type="ECO:0000256" key="5">
    <source>
        <dbReference type="ARBA" id="ARBA00022843"/>
    </source>
</evidence>
<evidence type="ECO:0000256" key="13">
    <source>
        <dbReference type="ARBA" id="ARBA00061261"/>
    </source>
</evidence>
<dbReference type="FunFam" id="3.40.470.10:FF:000002">
    <property type="entry name" value="G/T mismatch-specific thymine DNA glycosylase"/>
    <property type="match status" value="1"/>
</dbReference>
<evidence type="ECO:0000313" key="19">
    <source>
        <dbReference type="Ensembl" id="ENSXCOP00000000972.1"/>
    </source>
</evidence>
<evidence type="ECO:0000256" key="11">
    <source>
        <dbReference type="ARBA" id="ARBA00023242"/>
    </source>
</evidence>
<dbReference type="GeneTree" id="ENSGT00390000000987"/>
<dbReference type="GO" id="GO:0003677">
    <property type="term" value="F:DNA binding"/>
    <property type="evidence" value="ECO:0007669"/>
    <property type="project" value="UniProtKB-ARBA"/>
</dbReference>
<evidence type="ECO:0000256" key="7">
    <source>
        <dbReference type="ARBA" id="ARBA00023015"/>
    </source>
</evidence>
<keyword evidence="2" id="KW-1017">Isopeptide bond</keyword>
<keyword evidence="9" id="KW-0804">Transcription</keyword>
<sequence length="372" mass="41745">FFLLAPTKKRGRPAQPKEPKPPKIPKAPKAPKVPKAPKPPKDPNAPKAKPGPKPKKAAEAQGEGKQEKIDESFKKVKRKVDRFKGMTEEEVMKKTLPDLLDYNLDYVIPLTFVYVLNTDWLFPGKCLFLSGFTEEQLNHMHDTTLPVKYKMGFTNMVSRATPGSKDLSSKELREGGKILVEKLKKYKPLIAVFNGKCIYEMFCRELFGKKPQKLEFGLQPHKIPECDALYLMPSSSARCAQFPRAQDKVHFYIKLRELRDQLKGTRKAAEIEEVNYTFDLQLAKEDAKRLAIKEEQYDPGYEDAYGGAYVERGAEEGQANSQTNGHCTLSSTANSAQEATTSQSEGQLPDGQWMTQSFADEIPNIGPNAGSV</sequence>
<keyword evidence="6" id="KW-0156">Chromatin regulator</keyword>
<reference evidence="19" key="2">
    <citation type="submission" date="2025-09" db="UniProtKB">
        <authorList>
            <consortium name="Ensembl"/>
        </authorList>
    </citation>
    <scope>IDENTIFICATION</scope>
</reference>
<protein>
    <recommendedName>
        <fullName evidence="16">G/T mismatch-specific thymine DNA glycosylase</fullName>
        <ecNumber evidence="15">3.2.2.29</ecNumber>
    </recommendedName>
    <alternativeName>
        <fullName evidence="17">Thymine-DNA glycosylase</fullName>
    </alternativeName>
</protein>
<evidence type="ECO:0000313" key="20">
    <source>
        <dbReference type="Proteomes" id="UP000261380"/>
    </source>
</evidence>
<dbReference type="CDD" id="cd10028">
    <property type="entry name" value="UDG-F2_TDG_MUG"/>
    <property type="match status" value="1"/>
</dbReference>
<comment type="similarity">
    <text evidence="13">Belongs to the uracil-DNA glycosylase (UDG) superfamily. TDG/mug family.</text>
</comment>
<dbReference type="GO" id="GO:0006285">
    <property type="term" value="P:base-excision repair, AP site formation"/>
    <property type="evidence" value="ECO:0007669"/>
    <property type="project" value="InterPro"/>
</dbReference>
<dbReference type="GO" id="GO:0005654">
    <property type="term" value="C:nucleoplasm"/>
    <property type="evidence" value="ECO:0007669"/>
    <property type="project" value="UniProtKB-ARBA"/>
</dbReference>
<evidence type="ECO:0000256" key="6">
    <source>
        <dbReference type="ARBA" id="ARBA00022853"/>
    </source>
</evidence>
<accession>A0A3B5KR70</accession>
<evidence type="ECO:0000256" key="10">
    <source>
        <dbReference type="ARBA" id="ARBA00023204"/>
    </source>
</evidence>
<evidence type="ECO:0000256" key="3">
    <source>
        <dbReference type="ARBA" id="ARBA00022763"/>
    </source>
</evidence>
<name>A0A3B5KR70_9TELE</name>
<keyword evidence="3" id="KW-0227">DNA damage</keyword>
<proteinExistence type="inferred from homology"/>
<dbReference type="InterPro" id="IPR036895">
    <property type="entry name" value="Uracil-DNA_glycosylase-like_sf"/>
</dbReference>
<dbReference type="GO" id="GO:0040029">
    <property type="term" value="P:epigenetic regulation of gene expression"/>
    <property type="evidence" value="ECO:0007669"/>
    <property type="project" value="UniProtKB-ARBA"/>
</dbReference>
<evidence type="ECO:0000256" key="15">
    <source>
        <dbReference type="ARBA" id="ARBA00066769"/>
    </source>
</evidence>
<keyword evidence="20" id="KW-1185">Reference proteome</keyword>
<dbReference type="EC" id="3.2.2.29" evidence="15"/>
<evidence type="ECO:0000256" key="9">
    <source>
        <dbReference type="ARBA" id="ARBA00023163"/>
    </source>
</evidence>
<organism evidence="19 20">
    <name type="scientific">Xiphophorus couchianus</name>
    <name type="common">Monterrey platyfish</name>
    <dbReference type="NCBI Taxonomy" id="32473"/>
    <lineage>
        <taxon>Eukaryota</taxon>
        <taxon>Metazoa</taxon>
        <taxon>Chordata</taxon>
        <taxon>Craniata</taxon>
        <taxon>Vertebrata</taxon>
        <taxon>Euteleostomi</taxon>
        <taxon>Actinopterygii</taxon>
        <taxon>Neopterygii</taxon>
        <taxon>Teleostei</taxon>
        <taxon>Neoteleostei</taxon>
        <taxon>Acanthomorphata</taxon>
        <taxon>Ovalentaria</taxon>
        <taxon>Atherinomorphae</taxon>
        <taxon>Cyprinodontiformes</taxon>
        <taxon>Poeciliidae</taxon>
        <taxon>Poeciliinae</taxon>
        <taxon>Xiphophorus</taxon>
    </lineage>
</organism>
<feature type="compositionally biased region" description="Basic and acidic residues" evidence="18">
    <location>
        <begin position="56"/>
        <end position="72"/>
    </location>
</feature>
<keyword evidence="11" id="KW-0539">Nucleus</keyword>
<evidence type="ECO:0000256" key="12">
    <source>
        <dbReference type="ARBA" id="ARBA00052915"/>
    </source>
</evidence>
<feature type="region of interest" description="Disordered" evidence="18">
    <location>
        <begin position="1"/>
        <end position="72"/>
    </location>
</feature>
<dbReference type="GO" id="GO:0032183">
    <property type="term" value="F:SUMO binding"/>
    <property type="evidence" value="ECO:0007669"/>
    <property type="project" value="UniProtKB-ARBA"/>
</dbReference>
<feature type="compositionally biased region" description="Polar residues" evidence="18">
    <location>
        <begin position="318"/>
        <end position="346"/>
    </location>
</feature>
<comment type="catalytic activity">
    <reaction evidence="12">
        <text>Hydrolyzes mismatched double-stranded DNA and polynucleotides, releasing free thymine.</text>
        <dbReference type="EC" id="3.2.2.29"/>
    </reaction>
</comment>
<keyword evidence="10" id="KW-0234">DNA repair</keyword>
<dbReference type="PANTHER" id="PTHR12159">
    <property type="entry name" value="G/T AND G/U MISMATCH-SPECIFIC DNA GLYCOSYLASE"/>
    <property type="match status" value="1"/>
</dbReference>
<keyword evidence="7" id="KW-0805">Transcription regulation</keyword>
<keyword evidence="5" id="KW-0832">Ubl conjugation</keyword>
<comment type="subcellular location">
    <subcellularLocation>
        <location evidence="1">Nucleus</location>
    </subcellularLocation>
</comment>
<dbReference type="Proteomes" id="UP000261380">
    <property type="component" value="Unplaced"/>
</dbReference>
<dbReference type="Ensembl" id="ENSXCOT00000000984.1">
    <property type="protein sequence ID" value="ENSXCOP00000000972.1"/>
    <property type="gene ID" value="ENSXCOG00000000807.1"/>
</dbReference>
<feature type="region of interest" description="Disordered" evidence="18">
    <location>
        <begin position="316"/>
        <end position="372"/>
    </location>
</feature>
<dbReference type="SUPFAM" id="SSF52141">
    <property type="entry name" value="Uracil-DNA glycosylase-like"/>
    <property type="match status" value="1"/>
</dbReference>
<evidence type="ECO:0000256" key="18">
    <source>
        <dbReference type="SAM" id="MobiDB-lite"/>
    </source>
</evidence>
<dbReference type="GO" id="GO:0004844">
    <property type="term" value="F:uracil DNA N-glycosylase activity"/>
    <property type="evidence" value="ECO:0007669"/>
    <property type="project" value="TreeGrafter"/>
</dbReference>
<evidence type="ECO:0000256" key="1">
    <source>
        <dbReference type="ARBA" id="ARBA00004123"/>
    </source>
</evidence>
<keyword evidence="4" id="KW-0378">Hydrolase</keyword>
<dbReference type="STRING" id="32473.ENSXCOP00000000972"/>
<reference evidence="19" key="1">
    <citation type="submission" date="2025-08" db="UniProtKB">
        <authorList>
            <consortium name="Ensembl"/>
        </authorList>
    </citation>
    <scope>IDENTIFICATION</scope>
</reference>
<evidence type="ECO:0000256" key="14">
    <source>
        <dbReference type="ARBA" id="ARBA00064519"/>
    </source>
</evidence>
<dbReference type="Gene3D" id="3.40.470.10">
    <property type="entry name" value="Uracil-DNA glycosylase-like domain"/>
    <property type="match status" value="1"/>
</dbReference>